<comment type="similarity">
    <text evidence="2 12">Belongs to the ATPase protein 8 family.</text>
</comment>
<evidence type="ECO:0000256" key="6">
    <source>
        <dbReference type="ARBA" id="ARBA00022692"/>
    </source>
</evidence>
<keyword evidence="7 12" id="KW-0375">Hydrogen ion transport</keyword>
<comment type="subunit">
    <text evidence="3">F-type ATPases have 2 components, CF(1) - the catalytic core - and CF(0) - the membrane proton channel.</text>
</comment>
<keyword evidence="11 13" id="KW-0472">Membrane</keyword>
<dbReference type="AlphaFoldDB" id="A0A343ISI1"/>
<dbReference type="GO" id="GO:0031966">
    <property type="term" value="C:mitochondrial membrane"/>
    <property type="evidence" value="ECO:0007669"/>
    <property type="project" value="UniProtKB-SubCell"/>
</dbReference>
<feature type="transmembrane region" description="Helical" evidence="13">
    <location>
        <begin position="12"/>
        <end position="30"/>
    </location>
</feature>
<keyword evidence="5 12" id="KW-0138">CF(0)</keyword>
<evidence type="ECO:0000256" key="7">
    <source>
        <dbReference type="ARBA" id="ARBA00022781"/>
    </source>
</evidence>
<evidence type="ECO:0000256" key="4">
    <source>
        <dbReference type="ARBA" id="ARBA00022448"/>
    </source>
</evidence>
<protein>
    <recommendedName>
        <fullName evidence="12">ATP synthase complex subunit 8</fullName>
    </recommendedName>
</protein>
<sequence>MPQMAPLWWETLFILFIVKFLLMNTIMYFNKPYTPKSSSMQKSMSSNEFKWEW</sequence>
<evidence type="ECO:0000256" key="2">
    <source>
        <dbReference type="ARBA" id="ARBA00008892"/>
    </source>
</evidence>
<evidence type="ECO:0000256" key="5">
    <source>
        <dbReference type="ARBA" id="ARBA00022547"/>
    </source>
</evidence>
<dbReference type="InterPro" id="IPR001421">
    <property type="entry name" value="ATP8_metazoa"/>
</dbReference>
<dbReference type="GO" id="GO:0015986">
    <property type="term" value="P:proton motive force-driven ATP synthesis"/>
    <property type="evidence" value="ECO:0007669"/>
    <property type="project" value="InterPro"/>
</dbReference>
<evidence type="ECO:0000256" key="8">
    <source>
        <dbReference type="ARBA" id="ARBA00022989"/>
    </source>
</evidence>
<evidence type="ECO:0000256" key="3">
    <source>
        <dbReference type="ARBA" id="ARBA00011291"/>
    </source>
</evidence>
<keyword evidence="6 12" id="KW-0812">Transmembrane</keyword>
<proteinExistence type="inferred from homology"/>
<evidence type="ECO:0000313" key="14">
    <source>
        <dbReference type="EMBL" id="AST10206.1"/>
    </source>
</evidence>
<geneLocation type="mitochondrion" evidence="14"/>
<keyword evidence="9 12" id="KW-0406">Ion transport</keyword>
<gene>
    <name evidence="14" type="primary">ATP8</name>
</gene>
<dbReference type="Pfam" id="PF00895">
    <property type="entry name" value="ATP-synt_8"/>
    <property type="match status" value="1"/>
</dbReference>
<evidence type="ECO:0000256" key="13">
    <source>
        <dbReference type="SAM" id="Phobius"/>
    </source>
</evidence>
<evidence type="ECO:0000256" key="11">
    <source>
        <dbReference type="ARBA" id="ARBA00023136"/>
    </source>
</evidence>
<evidence type="ECO:0000256" key="10">
    <source>
        <dbReference type="ARBA" id="ARBA00023128"/>
    </source>
</evidence>
<evidence type="ECO:0000256" key="1">
    <source>
        <dbReference type="ARBA" id="ARBA00004304"/>
    </source>
</evidence>
<keyword evidence="4 12" id="KW-0813">Transport</keyword>
<organism evidence="14">
    <name type="scientific">Notopteryx soror</name>
    <dbReference type="NCBI Taxonomy" id="2021948"/>
    <lineage>
        <taxon>Eukaryota</taxon>
        <taxon>Metazoa</taxon>
        <taxon>Ecdysozoa</taxon>
        <taxon>Arthropoda</taxon>
        <taxon>Hexapoda</taxon>
        <taxon>Insecta</taxon>
        <taxon>Pterygota</taxon>
        <taxon>Neoptera</taxon>
        <taxon>Paraneoptera</taxon>
        <taxon>Hemiptera</taxon>
        <taxon>Heteroptera</taxon>
        <taxon>Panheteroptera</taxon>
        <taxon>Pentatomomorpha</taxon>
        <taxon>Coreoidea</taxon>
        <taxon>Coreidae</taxon>
        <taxon>Coreinae</taxon>
        <taxon>Notopteryx</taxon>
    </lineage>
</organism>
<accession>A0A343ISI1</accession>
<comment type="subcellular location">
    <subcellularLocation>
        <location evidence="1 12">Mitochondrion membrane</location>
        <topology evidence="1 12">Single-pass membrane protein</topology>
    </subcellularLocation>
</comment>
<dbReference type="GeneID" id="37277980"/>
<reference evidence="14" key="1">
    <citation type="thesis" date="2017" institute="China Agricultural University">
        <title>Studies on the comparative mitochondrial genomics and phylogeny of Heteroptera (Insecta: Hemiptera).</title>
        <authorList>
            <person name="Jiang P."/>
        </authorList>
    </citation>
    <scope>NUCLEOTIDE SEQUENCE</scope>
</reference>
<dbReference type="CTD" id="4509"/>
<evidence type="ECO:0000256" key="9">
    <source>
        <dbReference type="ARBA" id="ARBA00023065"/>
    </source>
</evidence>
<evidence type="ECO:0000256" key="12">
    <source>
        <dbReference type="RuleBase" id="RU003661"/>
    </source>
</evidence>
<dbReference type="RefSeq" id="YP_009472976.1">
    <property type="nucleotide sequence ID" value="NC_037376.1"/>
</dbReference>
<dbReference type="GO" id="GO:0015078">
    <property type="term" value="F:proton transmembrane transporter activity"/>
    <property type="evidence" value="ECO:0007669"/>
    <property type="project" value="InterPro"/>
</dbReference>
<dbReference type="GO" id="GO:0045259">
    <property type="term" value="C:proton-transporting ATP synthase complex"/>
    <property type="evidence" value="ECO:0007669"/>
    <property type="project" value="UniProtKB-KW"/>
</dbReference>
<dbReference type="EMBL" id="KX505857">
    <property type="protein sequence ID" value="AST10206.1"/>
    <property type="molecule type" value="Genomic_DNA"/>
</dbReference>
<keyword evidence="8 13" id="KW-1133">Transmembrane helix</keyword>
<keyword evidence="10 12" id="KW-0496">Mitochondrion</keyword>
<name>A0A343ISI1_9HEMI</name>